<comment type="caution">
    <text evidence="1">The sequence shown here is derived from an EMBL/GenBank/DDBJ whole genome shotgun (WGS) entry which is preliminary data.</text>
</comment>
<dbReference type="Gene3D" id="2.40.420.20">
    <property type="match status" value="1"/>
</dbReference>
<name>A0A645C5Z7_9ZZZZ</name>
<sequence>MELSGIDPKANLNQLHLIYLDVATKEGNMLLTPGMVVNVTVKQTSENNQGINVPLRAIFNREGKTCVWKFNRSDSTVTLQEVSADKIFGDGYASILWGVEPNDEVIIAGVNKIKEGQKVKPIQTPSKTNEGGIL</sequence>
<dbReference type="EMBL" id="VSSQ01024959">
    <property type="protein sequence ID" value="MPM72788.1"/>
    <property type="molecule type" value="Genomic_DNA"/>
</dbReference>
<accession>A0A645C5Z7</accession>
<organism evidence="1">
    <name type="scientific">bioreactor metagenome</name>
    <dbReference type="NCBI Taxonomy" id="1076179"/>
    <lineage>
        <taxon>unclassified sequences</taxon>
        <taxon>metagenomes</taxon>
        <taxon>ecological metagenomes</taxon>
    </lineage>
</organism>
<dbReference type="GO" id="GO:0015562">
    <property type="term" value="F:efflux transmembrane transporter activity"/>
    <property type="evidence" value="ECO:0007669"/>
    <property type="project" value="TreeGrafter"/>
</dbReference>
<dbReference type="AlphaFoldDB" id="A0A645C5Z7"/>
<reference evidence="1" key="1">
    <citation type="submission" date="2019-08" db="EMBL/GenBank/DDBJ databases">
        <authorList>
            <person name="Kucharzyk K."/>
            <person name="Murdoch R.W."/>
            <person name="Higgins S."/>
            <person name="Loffler F."/>
        </authorList>
    </citation>
    <scope>NUCLEOTIDE SEQUENCE</scope>
</reference>
<evidence type="ECO:0008006" key="2">
    <source>
        <dbReference type="Google" id="ProtNLM"/>
    </source>
</evidence>
<dbReference type="GO" id="GO:1990281">
    <property type="term" value="C:efflux pump complex"/>
    <property type="evidence" value="ECO:0007669"/>
    <property type="project" value="TreeGrafter"/>
</dbReference>
<evidence type="ECO:0000313" key="1">
    <source>
        <dbReference type="EMBL" id="MPM72788.1"/>
    </source>
</evidence>
<protein>
    <recommendedName>
        <fullName evidence="2">Multidrug resistance protein MdtA</fullName>
    </recommendedName>
</protein>
<proteinExistence type="predicted"/>
<gene>
    <name evidence="1" type="ORF">SDC9_119764</name>
</gene>
<dbReference type="PANTHER" id="PTHR30469:SF15">
    <property type="entry name" value="HLYD FAMILY OF SECRETION PROTEINS"/>
    <property type="match status" value="1"/>
</dbReference>
<dbReference type="PANTHER" id="PTHR30469">
    <property type="entry name" value="MULTIDRUG RESISTANCE PROTEIN MDTA"/>
    <property type="match status" value="1"/>
</dbReference>